<evidence type="ECO:0000313" key="1">
    <source>
        <dbReference type="EMBL" id="POM72451.1"/>
    </source>
</evidence>
<organism evidence="1 2">
    <name type="scientific">Phytophthora palmivora</name>
    <dbReference type="NCBI Taxonomy" id="4796"/>
    <lineage>
        <taxon>Eukaryota</taxon>
        <taxon>Sar</taxon>
        <taxon>Stramenopiles</taxon>
        <taxon>Oomycota</taxon>
        <taxon>Peronosporomycetes</taxon>
        <taxon>Peronosporales</taxon>
        <taxon>Peronosporaceae</taxon>
        <taxon>Phytophthora</taxon>
    </lineage>
</organism>
<evidence type="ECO:0000313" key="2">
    <source>
        <dbReference type="Proteomes" id="UP000237271"/>
    </source>
</evidence>
<dbReference type="OrthoDB" id="121069at2759"/>
<dbReference type="EMBL" id="NCKW01005775">
    <property type="protein sequence ID" value="POM72451.1"/>
    <property type="molecule type" value="Genomic_DNA"/>
</dbReference>
<reference evidence="1 2" key="1">
    <citation type="journal article" date="2017" name="Genome Biol. Evol.">
        <title>Phytophthora megakarya and P. palmivora, closely related causal agents of cacao black pod rot, underwent increases in genome sizes and gene numbers by different mechanisms.</title>
        <authorList>
            <person name="Ali S.S."/>
            <person name="Shao J."/>
            <person name="Lary D.J."/>
            <person name="Kronmiller B."/>
            <person name="Shen D."/>
            <person name="Strem M.D."/>
            <person name="Amoako-Attah I."/>
            <person name="Akrofi A.Y."/>
            <person name="Begoude B.A."/>
            <person name="Ten Hoopen G.M."/>
            <person name="Coulibaly K."/>
            <person name="Kebe B.I."/>
            <person name="Melnick R.L."/>
            <person name="Guiltinan M.J."/>
            <person name="Tyler B.M."/>
            <person name="Meinhardt L.W."/>
            <person name="Bailey B.A."/>
        </authorList>
    </citation>
    <scope>NUCLEOTIDE SEQUENCE [LARGE SCALE GENOMIC DNA]</scope>
    <source>
        <strain evidence="2">sbr112.9</strain>
    </source>
</reference>
<dbReference type="AlphaFoldDB" id="A0A2P4Y3S5"/>
<dbReference type="Pfam" id="PF14223">
    <property type="entry name" value="Retrotran_gag_2"/>
    <property type="match status" value="1"/>
</dbReference>
<gene>
    <name evidence="1" type="ORF">PHPALM_10828</name>
</gene>
<comment type="caution">
    <text evidence="1">The sequence shown here is derived from an EMBL/GenBank/DDBJ whole genome shotgun (WGS) entry which is preliminary data.</text>
</comment>
<proteinExistence type="predicted"/>
<dbReference type="Proteomes" id="UP000237271">
    <property type="component" value="Unassembled WGS sequence"/>
</dbReference>
<keyword evidence="2" id="KW-1185">Reference proteome</keyword>
<feature type="non-terminal residue" evidence="1">
    <location>
        <position position="133"/>
    </location>
</feature>
<sequence length="133" mass="15514">MSSKVELNKNGRPVNWHGQCWAYYKNMMELTFAEKEILEYANGEKTLTDAATDDEKKTFKSAQIKVKHTIMSSLSMELGQQVMTKKTGREIWMYLEDRYEGKANAATRTNQEIILFNKLQAAKYKPNWDVQQH</sequence>
<protein>
    <submittedName>
        <fullName evidence="1">Uncharacterized protein</fullName>
    </submittedName>
</protein>
<name>A0A2P4Y3S5_9STRA</name>
<accession>A0A2P4Y3S5</accession>